<comment type="caution">
    <text evidence="8">The sequence shown here is derived from an EMBL/GenBank/DDBJ whole genome shotgun (WGS) entry which is preliminary data.</text>
</comment>
<dbReference type="HAMAP" id="MF_01389">
    <property type="entry name" value="UreG"/>
    <property type="match status" value="1"/>
</dbReference>
<dbReference type="PANTHER" id="PTHR31715:SF0">
    <property type="entry name" value="UREASE ACCESSORY PROTEIN G"/>
    <property type="match status" value="1"/>
</dbReference>
<dbReference type="GO" id="GO:0003924">
    <property type="term" value="F:GTPase activity"/>
    <property type="evidence" value="ECO:0007669"/>
    <property type="project" value="InterPro"/>
</dbReference>
<name>A0A8H4WAD0_9HELO</name>
<evidence type="ECO:0000256" key="1">
    <source>
        <dbReference type="ARBA" id="ARBA00005732"/>
    </source>
</evidence>
<keyword evidence="3" id="KW-0996">Nickel insertion</keyword>
<evidence type="ECO:0000256" key="4">
    <source>
        <dbReference type="ARBA" id="ARBA00023134"/>
    </source>
</evidence>
<evidence type="ECO:0000256" key="2">
    <source>
        <dbReference type="ARBA" id="ARBA00022741"/>
    </source>
</evidence>
<comment type="similarity">
    <text evidence="1">Belongs to the SIMIBI class G3E GTPase family. UreG subfamily.</text>
</comment>
<proteinExistence type="inferred from homology"/>
<evidence type="ECO:0000256" key="3">
    <source>
        <dbReference type="ARBA" id="ARBA00022988"/>
    </source>
</evidence>
<dbReference type="Gene3D" id="3.40.50.300">
    <property type="entry name" value="P-loop containing nucleotide triphosphate hydrolases"/>
    <property type="match status" value="1"/>
</dbReference>
<dbReference type="FunFam" id="3.40.50.300:FF:000208">
    <property type="entry name" value="Urease accessory protein UreG"/>
    <property type="match status" value="1"/>
</dbReference>
<evidence type="ECO:0000259" key="7">
    <source>
        <dbReference type="Pfam" id="PF02492"/>
    </source>
</evidence>
<sequence length="274" mass="29126">MSHSHSHEGGHSHSHDHDHNGPAADHGHTHEILDGPGSYMGREMPIIEGRNWSERAFTIGIGGPVGSGKTALMLALCLALRSKYSIAAVTNDIFTREDAEFLTKNKALPASRIRAIETGGCPHAAVREDISVNLAALEHLHQEFTSDILLIESGGDNLAANYSRELADYIIYVIDVSGGDKIPRKGGPGITQSDLLVVNKTDLAEAVGADLGVMERDARKMREGGPTVFAQVKKGVAVADIVGLIESAWRGSGAEAVSKERGGPKATEGLEELK</sequence>
<dbReference type="GO" id="GO:0005525">
    <property type="term" value="F:GTP binding"/>
    <property type="evidence" value="ECO:0007669"/>
    <property type="project" value="UniProtKB-KW"/>
</dbReference>
<dbReference type="CDD" id="cd05540">
    <property type="entry name" value="UreG"/>
    <property type="match status" value="1"/>
</dbReference>
<dbReference type="GO" id="GO:0016151">
    <property type="term" value="F:nickel cation binding"/>
    <property type="evidence" value="ECO:0007669"/>
    <property type="project" value="InterPro"/>
</dbReference>
<keyword evidence="5" id="KW-0143">Chaperone</keyword>
<evidence type="ECO:0000256" key="5">
    <source>
        <dbReference type="ARBA" id="ARBA00023186"/>
    </source>
</evidence>
<dbReference type="GO" id="GO:0043419">
    <property type="term" value="P:urea catabolic process"/>
    <property type="evidence" value="ECO:0007669"/>
    <property type="project" value="InterPro"/>
</dbReference>
<gene>
    <name evidence="8" type="ORF">G7Y89_g1356</name>
</gene>
<evidence type="ECO:0000313" key="9">
    <source>
        <dbReference type="Proteomes" id="UP000566819"/>
    </source>
</evidence>
<dbReference type="InterPro" id="IPR003495">
    <property type="entry name" value="CobW/HypB/UreG_nucleotide-bd"/>
</dbReference>
<dbReference type="Proteomes" id="UP000566819">
    <property type="component" value="Unassembled WGS sequence"/>
</dbReference>
<reference evidence="8 9" key="1">
    <citation type="submission" date="2020-03" db="EMBL/GenBank/DDBJ databases">
        <title>Draft Genome Sequence of Cudoniella acicularis.</title>
        <authorList>
            <person name="Buettner E."/>
            <person name="Kellner H."/>
        </authorList>
    </citation>
    <scope>NUCLEOTIDE SEQUENCE [LARGE SCALE GENOMIC DNA]</scope>
    <source>
        <strain evidence="8 9">DSM 108380</strain>
    </source>
</reference>
<feature type="compositionally biased region" description="Basic and acidic residues" evidence="6">
    <location>
        <begin position="1"/>
        <end position="33"/>
    </location>
</feature>
<dbReference type="NCBIfam" id="TIGR00101">
    <property type="entry name" value="ureG"/>
    <property type="match status" value="1"/>
</dbReference>
<dbReference type="InterPro" id="IPR027417">
    <property type="entry name" value="P-loop_NTPase"/>
</dbReference>
<keyword evidence="4" id="KW-0342">GTP-binding</keyword>
<dbReference type="PANTHER" id="PTHR31715">
    <property type="entry name" value="UREASE ACCESSORY PROTEIN G"/>
    <property type="match status" value="1"/>
</dbReference>
<dbReference type="EMBL" id="JAAMPI010000052">
    <property type="protein sequence ID" value="KAF4636734.1"/>
    <property type="molecule type" value="Genomic_DNA"/>
</dbReference>
<feature type="region of interest" description="Disordered" evidence="6">
    <location>
        <begin position="255"/>
        <end position="274"/>
    </location>
</feature>
<feature type="domain" description="CobW/HypB/UreG nucleotide-binding" evidence="7">
    <location>
        <begin position="58"/>
        <end position="227"/>
    </location>
</feature>
<keyword evidence="2" id="KW-0547">Nucleotide-binding</keyword>
<dbReference type="AlphaFoldDB" id="A0A8H4WAD0"/>
<feature type="region of interest" description="Disordered" evidence="6">
    <location>
        <begin position="1"/>
        <end position="39"/>
    </location>
</feature>
<dbReference type="Pfam" id="PF02492">
    <property type="entry name" value="cobW"/>
    <property type="match status" value="1"/>
</dbReference>
<evidence type="ECO:0000313" key="8">
    <source>
        <dbReference type="EMBL" id="KAF4636734.1"/>
    </source>
</evidence>
<protein>
    <recommendedName>
        <fullName evidence="7">CobW/HypB/UreG nucleotide-binding domain-containing protein</fullName>
    </recommendedName>
</protein>
<evidence type="ECO:0000256" key="6">
    <source>
        <dbReference type="SAM" id="MobiDB-lite"/>
    </source>
</evidence>
<dbReference type="SUPFAM" id="SSF52540">
    <property type="entry name" value="P-loop containing nucleoside triphosphate hydrolases"/>
    <property type="match status" value="1"/>
</dbReference>
<dbReference type="OrthoDB" id="10063137at2759"/>
<dbReference type="InterPro" id="IPR004400">
    <property type="entry name" value="UreG"/>
</dbReference>
<accession>A0A8H4WAD0</accession>
<keyword evidence="9" id="KW-1185">Reference proteome</keyword>
<organism evidence="8 9">
    <name type="scientific">Cudoniella acicularis</name>
    <dbReference type="NCBI Taxonomy" id="354080"/>
    <lineage>
        <taxon>Eukaryota</taxon>
        <taxon>Fungi</taxon>
        <taxon>Dikarya</taxon>
        <taxon>Ascomycota</taxon>
        <taxon>Pezizomycotina</taxon>
        <taxon>Leotiomycetes</taxon>
        <taxon>Helotiales</taxon>
        <taxon>Tricladiaceae</taxon>
        <taxon>Cudoniella</taxon>
    </lineage>
</organism>